<name>A0AAU9GBK1_DROMD</name>
<comment type="subcellular location">
    <subcellularLocation>
        <location evidence="4">Endoplasmic reticulum membrane</location>
        <topology evidence="4">Peripheral membrane protein</topology>
    </subcellularLocation>
    <subcellularLocation>
        <location evidence="3">Microsome membrane</location>
        <topology evidence="3">Peripheral membrane protein</topology>
    </subcellularLocation>
</comment>
<sequence length="533" mass="61408">MAFEVLLALTALIGYLLYKWAQPPVGYFLKRGVVHEAPVPLLGNIPLPMLFGKGSYPKQSIAVHMRLKQHKLYGVFSMRDPLLYIADPELIRQVGIKSFENFTNHRKGISDAGTDSSSLLSKSLLSLRDRRWKQMRNTLTPSFTSLKIRLMFELIQACNVEAVAYLERKLAEDGATELELKDFFTRYTNDVIATAAFGIQVNSFKDPNNEFFTIGQQVSQFSIWVILKVMLFIFLPKLMNFLRVPVMDMNNIDYFKKLVFGAIEHRKEHNIIRPDMIQQLMEAQRKFREEQEASQETTTQEDRAEFNDEDLLAQCLLFFSAGFETVATCLSFTSHELLMNPEVQDKLYEEIMATEEQLGGKPLDFDTLMGLKYLDCVVSESLRMWPPAIVLDRMCGSDFQLRDEEGNLVVELKQDDLINIPVIALHHDPDNFPQPELFRPERFDDDHKHEIKPFTYLPFGIGQRSCIGNRMALMEVKALLYRLVLRFRLEPAERTTTDMMGSIAGFHMMPRELFWCKLVARNGQDGEVNALEN</sequence>
<gene>
    <name evidence="16" type="ORF">DMAD_03824</name>
</gene>
<evidence type="ECO:0000313" key="16">
    <source>
        <dbReference type="EMBL" id="BFG04977.1"/>
    </source>
</evidence>
<dbReference type="GO" id="GO:0005506">
    <property type="term" value="F:iron ion binding"/>
    <property type="evidence" value="ECO:0007669"/>
    <property type="project" value="InterPro"/>
</dbReference>
<keyword evidence="11 14" id="KW-0408">Iron</keyword>
<dbReference type="InterPro" id="IPR001128">
    <property type="entry name" value="Cyt_P450"/>
</dbReference>
<evidence type="ECO:0000256" key="14">
    <source>
        <dbReference type="PIRSR" id="PIRSR602401-1"/>
    </source>
</evidence>
<evidence type="ECO:0000256" key="11">
    <source>
        <dbReference type="ARBA" id="ARBA00023004"/>
    </source>
</evidence>
<feature type="binding site" description="axial binding residue" evidence="14">
    <location>
        <position position="466"/>
    </location>
    <ligand>
        <name>heme</name>
        <dbReference type="ChEBI" id="CHEBI:30413"/>
    </ligand>
    <ligandPart>
        <name>Fe</name>
        <dbReference type="ChEBI" id="CHEBI:18248"/>
    </ligandPart>
</feature>
<keyword evidence="12 15" id="KW-0503">Monooxygenase</keyword>
<dbReference type="PROSITE" id="PS00086">
    <property type="entry name" value="CYTOCHROME_P450"/>
    <property type="match status" value="1"/>
</dbReference>
<dbReference type="CDD" id="cd11056">
    <property type="entry name" value="CYP6-like"/>
    <property type="match status" value="1"/>
</dbReference>
<dbReference type="GO" id="GO:0020037">
    <property type="term" value="F:heme binding"/>
    <property type="evidence" value="ECO:0007669"/>
    <property type="project" value="InterPro"/>
</dbReference>
<dbReference type="FunFam" id="1.10.630.10:FF:000042">
    <property type="entry name" value="Cytochrome P450"/>
    <property type="match status" value="1"/>
</dbReference>
<keyword evidence="8" id="KW-0256">Endoplasmic reticulum</keyword>
<evidence type="ECO:0000256" key="15">
    <source>
        <dbReference type="RuleBase" id="RU000461"/>
    </source>
</evidence>
<dbReference type="GO" id="GO:0016705">
    <property type="term" value="F:oxidoreductase activity, acting on paired donors, with incorporation or reduction of molecular oxygen"/>
    <property type="evidence" value="ECO:0007669"/>
    <property type="project" value="InterPro"/>
</dbReference>
<comment type="function">
    <text evidence="2">May be involved in the metabolism of insect hormones and in the breakdown of synthetic insecticides.</text>
</comment>
<dbReference type="SUPFAM" id="SSF48264">
    <property type="entry name" value="Cytochrome P450"/>
    <property type="match status" value="1"/>
</dbReference>
<dbReference type="GO" id="GO:0005789">
    <property type="term" value="C:endoplasmic reticulum membrane"/>
    <property type="evidence" value="ECO:0007669"/>
    <property type="project" value="UniProtKB-SubCell"/>
</dbReference>
<evidence type="ECO:0000256" key="3">
    <source>
        <dbReference type="ARBA" id="ARBA00004174"/>
    </source>
</evidence>
<reference evidence="16 17" key="1">
    <citation type="submission" date="2024-02" db="EMBL/GenBank/DDBJ databases">
        <title>A chromosome-level genome assembly of Drosophila madeirensis, a fruit fly species endemic to Madeira island.</title>
        <authorList>
            <person name="Tomihara K."/>
            <person name="Llopart A."/>
            <person name="Yamamoto D."/>
        </authorList>
    </citation>
    <scope>NUCLEOTIDE SEQUENCE [LARGE SCALE GENOMIC DNA]</scope>
    <source>
        <strain evidence="16 17">RF1</strain>
    </source>
</reference>
<evidence type="ECO:0000256" key="10">
    <source>
        <dbReference type="ARBA" id="ARBA00023002"/>
    </source>
</evidence>
<evidence type="ECO:0000256" key="4">
    <source>
        <dbReference type="ARBA" id="ARBA00004406"/>
    </source>
</evidence>
<dbReference type="PRINTS" id="PR00385">
    <property type="entry name" value="P450"/>
</dbReference>
<organism evidence="16 17">
    <name type="scientific">Drosophila madeirensis</name>
    <name type="common">Fruit fly</name>
    <dbReference type="NCBI Taxonomy" id="30013"/>
    <lineage>
        <taxon>Eukaryota</taxon>
        <taxon>Metazoa</taxon>
        <taxon>Ecdysozoa</taxon>
        <taxon>Arthropoda</taxon>
        <taxon>Hexapoda</taxon>
        <taxon>Insecta</taxon>
        <taxon>Pterygota</taxon>
        <taxon>Neoptera</taxon>
        <taxon>Endopterygota</taxon>
        <taxon>Diptera</taxon>
        <taxon>Brachycera</taxon>
        <taxon>Muscomorpha</taxon>
        <taxon>Ephydroidea</taxon>
        <taxon>Drosophilidae</taxon>
        <taxon>Drosophila</taxon>
        <taxon>Sophophora</taxon>
    </lineage>
</organism>
<comment type="cofactor">
    <cofactor evidence="1 14">
        <name>heme</name>
        <dbReference type="ChEBI" id="CHEBI:30413"/>
    </cofactor>
</comment>
<protein>
    <submittedName>
        <fullName evidence="16">Cytochrome P450 9c1</fullName>
    </submittedName>
</protein>
<keyword evidence="10 15" id="KW-0560">Oxidoreductase</keyword>
<keyword evidence="9" id="KW-0492">Microsome</keyword>
<dbReference type="Gene3D" id="1.10.630.10">
    <property type="entry name" value="Cytochrome P450"/>
    <property type="match status" value="1"/>
</dbReference>
<evidence type="ECO:0000256" key="6">
    <source>
        <dbReference type="ARBA" id="ARBA00022617"/>
    </source>
</evidence>
<evidence type="ECO:0000256" key="2">
    <source>
        <dbReference type="ARBA" id="ARBA00003690"/>
    </source>
</evidence>
<dbReference type="InterPro" id="IPR036396">
    <property type="entry name" value="Cyt_P450_sf"/>
</dbReference>
<comment type="similarity">
    <text evidence="5 15">Belongs to the cytochrome P450 family.</text>
</comment>
<dbReference type="Pfam" id="PF00067">
    <property type="entry name" value="p450"/>
    <property type="match status" value="1"/>
</dbReference>
<keyword evidence="13" id="KW-0472">Membrane</keyword>
<keyword evidence="7 14" id="KW-0479">Metal-binding</keyword>
<evidence type="ECO:0000256" key="12">
    <source>
        <dbReference type="ARBA" id="ARBA00023033"/>
    </source>
</evidence>
<dbReference type="InterPro" id="IPR017972">
    <property type="entry name" value="Cyt_P450_CS"/>
</dbReference>
<evidence type="ECO:0000256" key="8">
    <source>
        <dbReference type="ARBA" id="ARBA00022824"/>
    </source>
</evidence>
<keyword evidence="17" id="KW-1185">Reference proteome</keyword>
<dbReference type="GO" id="GO:0004497">
    <property type="term" value="F:monooxygenase activity"/>
    <property type="evidence" value="ECO:0007669"/>
    <property type="project" value="UniProtKB-KW"/>
</dbReference>
<evidence type="ECO:0000256" key="7">
    <source>
        <dbReference type="ARBA" id="ARBA00022723"/>
    </source>
</evidence>
<evidence type="ECO:0000256" key="9">
    <source>
        <dbReference type="ARBA" id="ARBA00022848"/>
    </source>
</evidence>
<evidence type="ECO:0000313" key="17">
    <source>
        <dbReference type="Proteomes" id="UP001500889"/>
    </source>
</evidence>
<dbReference type="PANTHER" id="PTHR24292:SF54">
    <property type="entry name" value="CYP9F3-RELATED"/>
    <property type="match status" value="1"/>
</dbReference>
<evidence type="ECO:0000256" key="1">
    <source>
        <dbReference type="ARBA" id="ARBA00001971"/>
    </source>
</evidence>
<dbReference type="PRINTS" id="PR00463">
    <property type="entry name" value="EP450I"/>
</dbReference>
<evidence type="ECO:0000256" key="13">
    <source>
        <dbReference type="ARBA" id="ARBA00023136"/>
    </source>
</evidence>
<dbReference type="InterPro" id="IPR002401">
    <property type="entry name" value="Cyt_P450_E_grp-I"/>
</dbReference>
<accession>A0AAU9GBK1</accession>
<proteinExistence type="inferred from homology"/>
<dbReference type="EMBL" id="AP029267">
    <property type="protein sequence ID" value="BFG04977.1"/>
    <property type="molecule type" value="Genomic_DNA"/>
</dbReference>
<evidence type="ECO:0000256" key="5">
    <source>
        <dbReference type="ARBA" id="ARBA00010617"/>
    </source>
</evidence>
<keyword evidence="6 14" id="KW-0349">Heme</keyword>
<dbReference type="AlphaFoldDB" id="A0AAU9GBK1"/>
<dbReference type="PANTHER" id="PTHR24292">
    <property type="entry name" value="CYTOCHROME P450"/>
    <property type="match status" value="1"/>
</dbReference>
<dbReference type="Proteomes" id="UP001500889">
    <property type="component" value="Chromosome E"/>
</dbReference>
<dbReference type="InterPro" id="IPR050476">
    <property type="entry name" value="Insect_CytP450_Detox"/>
</dbReference>